<name>I3DZB5_BACMM</name>
<dbReference type="RefSeq" id="WP_003349051.1">
    <property type="nucleotide sequence ID" value="NZ_ADWW01000004.1"/>
</dbReference>
<dbReference type="Proteomes" id="UP000027602">
    <property type="component" value="Chromosome"/>
</dbReference>
<accession>I3DZB5</accession>
<keyword evidence="3" id="KW-0282">Flagellum</keyword>
<dbReference type="CDD" id="cd17470">
    <property type="entry name" value="T3SS_Flik_C"/>
    <property type="match status" value="1"/>
</dbReference>
<feature type="domain" description="Flagellar hook-length control protein-like C-terminal" evidence="2">
    <location>
        <begin position="299"/>
        <end position="377"/>
    </location>
</feature>
<feature type="region of interest" description="Disordered" evidence="1">
    <location>
        <begin position="383"/>
        <end position="422"/>
    </location>
</feature>
<proteinExistence type="predicted"/>
<dbReference type="eggNOG" id="COG3144">
    <property type="taxonomic scope" value="Bacteria"/>
</dbReference>
<dbReference type="KEGG" id="bmet:BMMGA3_06145"/>
<keyword evidence="3" id="KW-0969">Cilium</keyword>
<dbReference type="AlphaFoldDB" id="I3DZB5"/>
<dbReference type="InterPro" id="IPR038610">
    <property type="entry name" value="FliK-like_C_sf"/>
</dbReference>
<feature type="compositionally biased region" description="Basic and acidic residues" evidence="1">
    <location>
        <begin position="383"/>
        <end position="411"/>
    </location>
</feature>
<dbReference type="InterPro" id="IPR021136">
    <property type="entry name" value="Flagellar_hook_control-like_C"/>
</dbReference>
<dbReference type="HOGENOM" id="CLU_658349_0_0_9"/>
<organism evidence="3 4">
    <name type="scientific">Bacillus methanolicus (strain MGA3 / ATCC 53907)</name>
    <dbReference type="NCBI Taxonomy" id="796606"/>
    <lineage>
        <taxon>Bacteria</taxon>
        <taxon>Bacillati</taxon>
        <taxon>Bacillota</taxon>
        <taxon>Bacilli</taxon>
        <taxon>Bacillales</taxon>
        <taxon>Bacillaceae</taxon>
        <taxon>Bacillus</taxon>
    </lineage>
</organism>
<dbReference type="Gene3D" id="3.30.750.140">
    <property type="match status" value="1"/>
</dbReference>
<reference evidence="3 4" key="1">
    <citation type="journal article" date="2015" name="BMC Genomics">
        <title>Transcriptome analysis of thermophilic methylotrophic Bacillus methanolicus MGA3 using RNA-sequencing provides detailed insights into its previously uncharted transcriptional landscape.</title>
        <authorList>
            <person name="Irla M."/>
            <person name="Neshat A."/>
            <person name="Brautaset T."/>
            <person name="Ruckert C."/>
            <person name="Kalinowski J."/>
            <person name="Wendisch V.F."/>
        </authorList>
    </citation>
    <scope>NUCLEOTIDE SEQUENCE [LARGE SCALE GENOMIC DNA]</scope>
    <source>
        <strain evidence="4">MGA3 / ATCC 53907</strain>
    </source>
</reference>
<dbReference type="Pfam" id="PF02120">
    <property type="entry name" value="Flg_hook"/>
    <property type="match status" value="1"/>
</dbReference>
<gene>
    <name evidence="3" type="ORF">BMMGA3_06145</name>
</gene>
<evidence type="ECO:0000313" key="4">
    <source>
        <dbReference type="Proteomes" id="UP000027602"/>
    </source>
</evidence>
<evidence type="ECO:0000313" key="3">
    <source>
        <dbReference type="EMBL" id="AIE59657.1"/>
    </source>
</evidence>
<keyword evidence="4" id="KW-1185">Reference proteome</keyword>
<dbReference type="STRING" id="796606.BMMGA3_06145"/>
<protein>
    <submittedName>
        <fullName evidence="3">Flagellar hook-length control protein</fullName>
    </submittedName>
</protein>
<dbReference type="SMR" id="I3DZB5"/>
<dbReference type="EMBL" id="CP007739">
    <property type="protein sequence ID" value="AIE59657.1"/>
    <property type="molecule type" value="Genomic_DNA"/>
</dbReference>
<keyword evidence="3" id="KW-0966">Cell projection</keyword>
<sequence length="422" mass="47412">MVIGGLGFAHAVMKSPKQSPVEKSIGSFAGVLASFKKDLSAENEMVKETETRLSSEELSELIDFLNTTDLAQLEGGLDLMEQVQSRAGENLLEFILGFLGMDDKKWSSLVDRIRSFVSHAEGKHNAIKTTFSDQDDKLLDSYQIVPLFSMAVSILSTADQPVTKDMLDIVKAAKIYDLLSEYHDPFNGKHDLNLLFKLVADKLESIPYVHQQNGTKMEYLRKIFTGLATELNNNKMSGAEQTPEVRGNSIKQGGIFGTVFSPNQMSKAEQLVLMLDKMGKPASPEQFIQQFESILAKSQFMKNGGTQKLFLKLYPEHLGSVRVELILKDQSIVARILTTTGTAKEALESQLQGLKQAFSSQNIQVDRIEISQQMTQQERFLHRDPHQQGQERHQEKNQQDKEHEKAEETARSFEQVLLDTEV</sequence>
<evidence type="ECO:0000256" key="1">
    <source>
        <dbReference type="SAM" id="MobiDB-lite"/>
    </source>
</evidence>
<evidence type="ECO:0000259" key="2">
    <source>
        <dbReference type="Pfam" id="PF02120"/>
    </source>
</evidence>